<dbReference type="PANTHER" id="PTHR44936">
    <property type="entry name" value="SENSOR PROTEIN CREC"/>
    <property type="match status" value="1"/>
</dbReference>
<dbReference type="PANTHER" id="PTHR44936:SF10">
    <property type="entry name" value="SENSOR PROTEIN RSTB"/>
    <property type="match status" value="1"/>
</dbReference>
<dbReference type="InterPro" id="IPR003594">
    <property type="entry name" value="HATPase_dom"/>
</dbReference>
<dbReference type="STRING" id="33978.A6M13_12620"/>
<dbReference type="Gene3D" id="3.30.450.20">
    <property type="entry name" value="PAS domain"/>
    <property type="match status" value="2"/>
</dbReference>
<dbReference type="AlphaFoldDB" id="A0A1C0YI19"/>
<dbReference type="SMART" id="SM00387">
    <property type="entry name" value="HATPase_c"/>
    <property type="match status" value="1"/>
</dbReference>
<name>A0A1C0YI19_9BACL</name>
<dbReference type="InterPro" id="IPR033463">
    <property type="entry name" value="sCache_3"/>
</dbReference>
<proteinExistence type="predicted"/>
<dbReference type="GO" id="GO:0005886">
    <property type="term" value="C:plasma membrane"/>
    <property type="evidence" value="ECO:0007669"/>
    <property type="project" value="UniProtKB-SubCell"/>
</dbReference>
<keyword evidence="5" id="KW-0597">Phosphoprotein</keyword>
<comment type="catalytic activity">
    <reaction evidence="1">
        <text>ATP + protein L-histidine = ADP + protein N-phospho-L-histidine.</text>
        <dbReference type="EC" id="2.7.13.3"/>
    </reaction>
</comment>
<dbReference type="Proteomes" id="UP000093199">
    <property type="component" value="Unassembled WGS sequence"/>
</dbReference>
<accession>A0A1C0YI19</accession>
<evidence type="ECO:0000256" key="10">
    <source>
        <dbReference type="ARBA" id="ARBA00022840"/>
    </source>
</evidence>
<dbReference type="Gene3D" id="3.30.565.10">
    <property type="entry name" value="Histidine kinase-like ATPase, C-terminal domain"/>
    <property type="match status" value="1"/>
</dbReference>
<evidence type="ECO:0000256" key="6">
    <source>
        <dbReference type="ARBA" id="ARBA00022679"/>
    </source>
</evidence>
<feature type="transmembrane region" description="Helical" evidence="14">
    <location>
        <begin position="175"/>
        <end position="197"/>
    </location>
</feature>
<dbReference type="SUPFAM" id="SSF55890">
    <property type="entry name" value="Sporulation response regulatory protein Spo0B"/>
    <property type="match status" value="1"/>
</dbReference>
<keyword evidence="17" id="KW-1185">Reference proteome</keyword>
<evidence type="ECO:0000256" key="12">
    <source>
        <dbReference type="ARBA" id="ARBA00023012"/>
    </source>
</evidence>
<keyword evidence="7 14" id="KW-0812">Transmembrane</keyword>
<comment type="caution">
    <text evidence="16">The sequence shown here is derived from an EMBL/GenBank/DDBJ whole genome shotgun (WGS) entry which is preliminary data.</text>
</comment>
<gene>
    <name evidence="16" type="ORF">A6M13_12620</name>
</gene>
<keyword evidence="11 14" id="KW-1133">Transmembrane helix</keyword>
<evidence type="ECO:0000256" key="1">
    <source>
        <dbReference type="ARBA" id="ARBA00000085"/>
    </source>
</evidence>
<feature type="domain" description="Histidine kinase" evidence="15">
    <location>
        <begin position="371"/>
        <end position="514"/>
    </location>
</feature>
<organism evidence="16 17">
    <name type="scientific">Caryophanon tenue</name>
    <dbReference type="NCBI Taxonomy" id="33978"/>
    <lineage>
        <taxon>Bacteria</taxon>
        <taxon>Bacillati</taxon>
        <taxon>Bacillota</taxon>
        <taxon>Bacilli</taxon>
        <taxon>Bacillales</taxon>
        <taxon>Caryophanaceae</taxon>
        <taxon>Caryophanon</taxon>
    </lineage>
</organism>
<dbReference type="EMBL" id="MASJ01000008">
    <property type="protein sequence ID" value="OCS86791.1"/>
    <property type="molecule type" value="Genomic_DNA"/>
</dbReference>
<dbReference type="EC" id="2.7.13.3" evidence="3"/>
<protein>
    <recommendedName>
        <fullName evidence="3">histidine kinase</fullName>
        <ecNumber evidence="3">2.7.13.3</ecNumber>
    </recommendedName>
</protein>
<dbReference type="InterPro" id="IPR050980">
    <property type="entry name" value="2C_sensor_his_kinase"/>
</dbReference>
<dbReference type="GO" id="GO:0005524">
    <property type="term" value="F:ATP binding"/>
    <property type="evidence" value="ECO:0007669"/>
    <property type="project" value="UniProtKB-KW"/>
</dbReference>
<evidence type="ECO:0000313" key="17">
    <source>
        <dbReference type="Proteomes" id="UP000093199"/>
    </source>
</evidence>
<evidence type="ECO:0000256" key="3">
    <source>
        <dbReference type="ARBA" id="ARBA00012438"/>
    </source>
</evidence>
<keyword evidence="13 14" id="KW-0472">Membrane</keyword>
<keyword evidence="10" id="KW-0067">ATP-binding</keyword>
<keyword evidence="12" id="KW-0902">Two-component regulatory system</keyword>
<dbReference type="SUPFAM" id="SSF55874">
    <property type="entry name" value="ATPase domain of HSP90 chaperone/DNA topoisomerase II/histidine kinase"/>
    <property type="match status" value="1"/>
</dbReference>
<evidence type="ECO:0000256" key="7">
    <source>
        <dbReference type="ARBA" id="ARBA00022692"/>
    </source>
</evidence>
<keyword evidence="6" id="KW-0808">Transferase</keyword>
<dbReference type="SUPFAM" id="SSF103190">
    <property type="entry name" value="Sensory domain-like"/>
    <property type="match status" value="1"/>
</dbReference>
<sequence length="514" mass="57227">MKQRLQHSLTARLLFTMSSVILIICVIFLVLIQNHITETVTAEKKAQALQSAHLIASRPDVIAGIASDDPTRVLQPLALAWQQQIDAAFVVIGNENGIRYTHPDSAKIGQSMVGGDNDAALINRQAFVSTTTGSMGESIRGKVPIIVDEQVIGIVSVGFLTKDIQQRIDDIFTSWLKTSVLVALFGVLAALLLALYVKRQLLGMQPTQIAKLYTAYHTILEETTDGIILTDDHEKIVLYNTQAKALLHKLQTGHLLTTVLPLQLVNERIIRALELPLNDKAIIVTKMPLQQQQQRLGFLYILRPKQQYEEVVNELQYVKQQARIQRAKTHEFANKLHVLLGLLKTNHVDEAVAFITDEQQRATQTTSSSMLLNALLEGKMAEAAERHIELTVEGDRDIMPLNDRQTEALLTALGNIVQNAIEALTPLKKQPKKIHVLMYQYAHELAIEIHDNGEGIPLEKLPSIFTLGYTTKQGYDRGYGLAISQQALHFADGELFVEESDLGGACFLIILKRI</sequence>
<evidence type="ECO:0000256" key="5">
    <source>
        <dbReference type="ARBA" id="ARBA00022553"/>
    </source>
</evidence>
<dbReference type="PROSITE" id="PS50109">
    <property type="entry name" value="HIS_KIN"/>
    <property type="match status" value="1"/>
</dbReference>
<evidence type="ECO:0000256" key="2">
    <source>
        <dbReference type="ARBA" id="ARBA00004651"/>
    </source>
</evidence>
<dbReference type="GO" id="GO:0000155">
    <property type="term" value="F:phosphorelay sensor kinase activity"/>
    <property type="evidence" value="ECO:0007669"/>
    <property type="project" value="InterPro"/>
</dbReference>
<comment type="subcellular location">
    <subcellularLocation>
        <location evidence="2">Cell membrane</location>
        <topology evidence="2">Multi-pass membrane protein</topology>
    </subcellularLocation>
</comment>
<dbReference type="OrthoDB" id="9792686at2"/>
<evidence type="ECO:0000259" key="15">
    <source>
        <dbReference type="PROSITE" id="PS50109"/>
    </source>
</evidence>
<keyword evidence="8" id="KW-0547">Nucleotide-binding</keyword>
<evidence type="ECO:0000256" key="13">
    <source>
        <dbReference type="ARBA" id="ARBA00023136"/>
    </source>
</evidence>
<keyword evidence="4" id="KW-1003">Cell membrane</keyword>
<dbReference type="InterPro" id="IPR016120">
    <property type="entry name" value="Sig_transdc_His_kin_SpoOB"/>
</dbReference>
<evidence type="ECO:0000256" key="9">
    <source>
        <dbReference type="ARBA" id="ARBA00022777"/>
    </source>
</evidence>
<dbReference type="Gene3D" id="1.10.287.130">
    <property type="match status" value="1"/>
</dbReference>
<dbReference type="InterPro" id="IPR029151">
    <property type="entry name" value="Sensor-like_sf"/>
</dbReference>
<reference evidence="16 17" key="1">
    <citation type="submission" date="2016-07" db="EMBL/GenBank/DDBJ databases">
        <title>Caryophanon tenue genome sequencing.</title>
        <authorList>
            <person name="Verma A."/>
            <person name="Pal Y."/>
            <person name="Krishnamurthi S."/>
        </authorList>
    </citation>
    <scope>NUCLEOTIDE SEQUENCE [LARGE SCALE GENOMIC DNA]</scope>
    <source>
        <strain evidence="16 17">DSM 14152</strain>
    </source>
</reference>
<dbReference type="InterPro" id="IPR036890">
    <property type="entry name" value="HATPase_C_sf"/>
</dbReference>
<dbReference type="Pfam" id="PF17203">
    <property type="entry name" value="sCache_3_2"/>
    <property type="match status" value="1"/>
</dbReference>
<evidence type="ECO:0000256" key="14">
    <source>
        <dbReference type="SAM" id="Phobius"/>
    </source>
</evidence>
<evidence type="ECO:0000256" key="8">
    <source>
        <dbReference type="ARBA" id="ARBA00022741"/>
    </source>
</evidence>
<feature type="transmembrane region" description="Helical" evidence="14">
    <location>
        <begin position="12"/>
        <end position="32"/>
    </location>
</feature>
<evidence type="ECO:0000313" key="16">
    <source>
        <dbReference type="EMBL" id="OCS86791.1"/>
    </source>
</evidence>
<dbReference type="Pfam" id="PF02518">
    <property type="entry name" value="HATPase_c"/>
    <property type="match status" value="1"/>
</dbReference>
<dbReference type="InterPro" id="IPR005467">
    <property type="entry name" value="His_kinase_dom"/>
</dbReference>
<evidence type="ECO:0000256" key="4">
    <source>
        <dbReference type="ARBA" id="ARBA00022475"/>
    </source>
</evidence>
<dbReference type="RefSeq" id="WP_066544485.1">
    <property type="nucleotide sequence ID" value="NZ_MASJ01000008.1"/>
</dbReference>
<keyword evidence="9 16" id="KW-0418">Kinase</keyword>
<evidence type="ECO:0000256" key="11">
    <source>
        <dbReference type="ARBA" id="ARBA00022989"/>
    </source>
</evidence>